<dbReference type="GO" id="GO:0005524">
    <property type="term" value="F:ATP binding"/>
    <property type="evidence" value="ECO:0007669"/>
    <property type="project" value="UniProtKB-KW"/>
</dbReference>
<feature type="compositionally biased region" description="Acidic residues" evidence="7">
    <location>
        <begin position="431"/>
        <end position="441"/>
    </location>
</feature>
<dbReference type="Proteomes" id="UP001150538">
    <property type="component" value="Unassembled WGS sequence"/>
</dbReference>
<evidence type="ECO:0000256" key="1">
    <source>
        <dbReference type="ARBA" id="ARBA00004572"/>
    </source>
</evidence>
<evidence type="ECO:0000313" key="9">
    <source>
        <dbReference type="EMBL" id="KAJ1919108.1"/>
    </source>
</evidence>
<organism evidence="9 10">
    <name type="scientific">Mycoemilia scoparia</name>
    <dbReference type="NCBI Taxonomy" id="417184"/>
    <lineage>
        <taxon>Eukaryota</taxon>
        <taxon>Fungi</taxon>
        <taxon>Fungi incertae sedis</taxon>
        <taxon>Zoopagomycota</taxon>
        <taxon>Kickxellomycotina</taxon>
        <taxon>Kickxellomycetes</taxon>
        <taxon>Kickxellales</taxon>
        <taxon>Kickxellaceae</taxon>
        <taxon>Mycoemilia</taxon>
    </lineage>
</organism>
<sequence length="441" mass="49157">MQPQTKKLLIDVALMVASQAAVYFGIRYIISSMDPSNKEKRDMKEKSLAIIDKLRLKGLRLNEYEKVIMSEVILCEDIRVTFSQIGGLEHIIQELTESVIYPLNHPHLFTSASGLLGAPKGILLYGPPGCGKTMIAKALAKESGATFINLHLSTLMDKWFGESNRLVRAVFSLAEKLQPAIIFIDEIDSFLRSRQSGDHEVTGMMKAEFMSLWDGLTTGEDSRILVLGATNRPNDIDSAILRRMPKRFFIRPPGPKQRRQILDIMLKSARLEEGFDFDTLVKGTEGMSGSDLKELCRNAAMVPVREYMRKNPIHLNGTAINSGVSSSRNSTVVEEKIYQIEKKDVGTVNDKQPEEDDGSSSVTNNASDNNNNSSRSSTNHKQDSSKKTDSADTIRPLKLEDFISLADIEAELGTKLSYNDRINVTDPDFTAAEELEYEEAD</sequence>
<dbReference type="PANTHER" id="PTHR45644">
    <property type="entry name" value="AAA ATPASE, PUTATIVE (AFU_ORTHOLOGUE AFUA_2G12920)-RELATED-RELATED"/>
    <property type="match status" value="1"/>
</dbReference>
<dbReference type="FunFam" id="3.40.50.300:FF:000538">
    <property type="entry name" value="ATPase family AAA domain-containing protein 1"/>
    <property type="match status" value="1"/>
</dbReference>
<dbReference type="InterPro" id="IPR041569">
    <property type="entry name" value="AAA_lid_3"/>
</dbReference>
<dbReference type="InterPro" id="IPR003959">
    <property type="entry name" value="ATPase_AAA_core"/>
</dbReference>
<keyword evidence="5" id="KW-0496">Mitochondrion</keyword>
<keyword evidence="3" id="KW-1000">Mitochondrion outer membrane</keyword>
<dbReference type="SMART" id="SM00382">
    <property type="entry name" value="AAA"/>
    <property type="match status" value="1"/>
</dbReference>
<comment type="caution">
    <text evidence="9">The sequence shown here is derived from an EMBL/GenBank/DDBJ whole genome shotgun (WGS) entry which is preliminary data.</text>
</comment>
<comment type="subcellular location">
    <subcellularLocation>
        <location evidence="1">Mitochondrion outer membrane</location>
        <topology evidence="1">Single-pass membrane protein</topology>
    </subcellularLocation>
</comment>
<evidence type="ECO:0000313" key="10">
    <source>
        <dbReference type="Proteomes" id="UP001150538"/>
    </source>
</evidence>
<dbReference type="PROSITE" id="PS00674">
    <property type="entry name" value="AAA"/>
    <property type="match status" value="1"/>
</dbReference>
<keyword evidence="3" id="KW-0472">Membrane</keyword>
<feature type="compositionally biased region" description="Basic and acidic residues" evidence="7">
    <location>
        <begin position="380"/>
        <end position="393"/>
    </location>
</feature>
<evidence type="ECO:0000256" key="4">
    <source>
        <dbReference type="ARBA" id="ARBA00022840"/>
    </source>
</evidence>
<keyword evidence="2 6" id="KW-0547">Nucleotide-binding</keyword>
<dbReference type="AlphaFoldDB" id="A0A9W8DV38"/>
<evidence type="ECO:0000256" key="2">
    <source>
        <dbReference type="ARBA" id="ARBA00022741"/>
    </source>
</evidence>
<dbReference type="GO" id="GO:0140570">
    <property type="term" value="P:extraction of mislocalized protein from mitochondrial outer membrane"/>
    <property type="evidence" value="ECO:0007669"/>
    <property type="project" value="TreeGrafter"/>
</dbReference>
<proteinExistence type="inferred from homology"/>
<dbReference type="InterPro" id="IPR003960">
    <property type="entry name" value="ATPase_AAA_CS"/>
</dbReference>
<name>A0A9W8DV38_9FUNG</name>
<dbReference type="GO" id="GO:0016887">
    <property type="term" value="F:ATP hydrolysis activity"/>
    <property type="evidence" value="ECO:0007669"/>
    <property type="project" value="InterPro"/>
</dbReference>
<dbReference type="InterPro" id="IPR003593">
    <property type="entry name" value="AAA+_ATPase"/>
</dbReference>
<comment type="similarity">
    <text evidence="6">Belongs to the AAA ATPase family.</text>
</comment>
<evidence type="ECO:0000256" key="5">
    <source>
        <dbReference type="ARBA" id="ARBA00023128"/>
    </source>
</evidence>
<dbReference type="Gene3D" id="1.10.8.60">
    <property type="match status" value="1"/>
</dbReference>
<dbReference type="GO" id="GO:0140567">
    <property type="term" value="F:membrane protein dislocase activity"/>
    <property type="evidence" value="ECO:0007669"/>
    <property type="project" value="UniProtKB-ARBA"/>
</dbReference>
<evidence type="ECO:0000259" key="8">
    <source>
        <dbReference type="SMART" id="SM00382"/>
    </source>
</evidence>
<dbReference type="InterPro" id="IPR051701">
    <property type="entry name" value="Mito_OM_Translocase_MSP1"/>
</dbReference>
<protein>
    <submittedName>
        <fullName evidence="9">Mitochondrial dynamin GTPase Msp1</fullName>
    </submittedName>
</protein>
<dbReference type="CDD" id="cd19520">
    <property type="entry name" value="RecA-like_ATAD1"/>
    <property type="match status" value="1"/>
</dbReference>
<dbReference type="Pfam" id="PF00004">
    <property type="entry name" value="AAA"/>
    <property type="match status" value="1"/>
</dbReference>
<dbReference type="OrthoDB" id="10254455at2759"/>
<accession>A0A9W8DV38</accession>
<feature type="region of interest" description="Disordered" evidence="7">
    <location>
        <begin position="343"/>
        <end position="393"/>
    </location>
</feature>
<dbReference type="Pfam" id="PF17862">
    <property type="entry name" value="AAA_lid_3"/>
    <property type="match status" value="1"/>
</dbReference>
<dbReference type="SUPFAM" id="SSF52540">
    <property type="entry name" value="P-loop containing nucleoside triphosphate hydrolases"/>
    <property type="match status" value="1"/>
</dbReference>
<dbReference type="InterPro" id="IPR027417">
    <property type="entry name" value="P-loop_NTPase"/>
</dbReference>
<dbReference type="Gene3D" id="3.40.50.300">
    <property type="entry name" value="P-loop containing nucleotide triphosphate hydrolases"/>
    <property type="match status" value="1"/>
</dbReference>
<dbReference type="PANTHER" id="PTHR45644:SF3">
    <property type="entry name" value="FI08533P-RELATED"/>
    <property type="match status" value="1"/>
</dbReference>
<evidence type="ECO:0000256" key="6">
    <source>
        <dbReference type="RuleBase" id="RU003651"/>
    </source>
</evidence>
<evidence type="ECO:0000256" key="3">
    <source>
        <dbReference type="ARBA" id="ARBA00022787"/>
    </source>
</evidence>
<feature type="domain" description="AAA+ ATPase" evidence="8">
    <location>
        <begin position="118"/>
        <end position="254"/>
    </location>
</feature>
<feature type="region of interest" description="Disordered" evidence="7">
    <location>
        <begin position="416"/>
        <end position="441"/>
    </location>
</feature>
<evidence type="ECO:0000256" key="7">
    <source>
        <dbReference type="SAM" id="MobiDB-lite"/>
    </source>
</evidence>
<keyword evidence="10" id="KW-1185">Reference proteome</keyword>
<dbReference type="EMBL" id="JANBPU010000032">
    <property type="protein sequence ID" value="KAJ1919108.1"/>
    <property type="molecule type" value="Genomic_DNA"/>
</dbReference>
<gene>
    <name evidence="9" type="primary">MSP1</name>
    <name evidence="9" type="ORF">H4219_002157</name>
</gene>
<dbReference type="GO" id="GO:0005741">
    <property type="term" value="C:mitochondrial outer membrane"/>
    <property type="evidence" value="ECO:0007669"/>
    <property type="project" value="UniProtKB-SubCell"/>
</dbReference>
<reference evidence="9" key="1">
    <citation type="submission" date="2022-07" db="EMBL/GenBank/DDBJ databases">
        <title>Phylogenomic reconstructions and comparative analyses of Kickxellomycotina fungi.</title>
        <authorList>
            <person name="Reynolds N.K."/>
            <person name="Stajich J.E."/>
            <person name="Barry K."/>
            <person name="Grigoriev I.V."/>
            <person name="Crous P."/>
            <person name="Smith M.E."/>
        </authorList>
    </citation>
    <scope>NUCLEOTIDE SEQUENCE</scope>
    <source>
        <strain evidence="9">NBRC 100468</strain>
    </source>
</reference>
<feature type="compositionally biased region" description="Low complexity" evidence="7">
    <location>
        <begin position="359"/>
        <end position="379"/>
    </location>
</feature>
<keyword evidence="4 6" id="KW-0067">ATP-binding</keyword>